<dbReference type="Gene3D" id="3.40.50.720">
    <property type="entry name" value="NAD(P)-binding Rossmann-like Domain"/>
    <property type="match status" value="1"/>
</dbReference>
<dbReference type="InterPro" id="IPR029903">
    <property type="entry name" value="RmlD-like-bd"/>
</dbReference>
<sequence length="304" mass="33708">MKLLITGCGRIASNLAWHAERQGHAATITYRTNEPNIAGVTAVKCDIRNLQDTTRIIEAINPDIIIHSAALTNHNLCETDNELAHHVNVAGTKNLVRGALASSAGFIFLSTDNVFNGKRGCYKESDIPDPLCYFAKTKLEAEREIAVSGLLRHAIVRTGPVYGWCRLSFSWNAESPLESLIRAGKNSEKIVLFEDEVRSMILIDSLSASLLRIAGQMESARVFSSMYHIGGEAVNRYEFGIRVAKHFGIDRELIRRGTIDADWRGLAQRPKNCSLDTSFAIESGVLENQDDLLNLDNLSSRDFF</sequence>
<dbReference type="SUPFAM" id="SSF51735">
    <property type="entry name" value="NAD(P)-binding Rossmann-fold domains"/>
    <property type="match status" value="1"/>
</dbReference>
<evidence type="ECO:0000313" key="2">
    <source>
        <dbReference type="EMBL" id="OGC23558.1"/>
    </source>
</evidence>
<dbReference type="EMBL" id="MEUB01000017">
    <property type="protein sequence ID" value="OGC23558.1"/>
    <property type="molecule type" value="Genomic_DNA"/>
</dbReference>
<protein>
    <recommendedName>
        <fullName evidence="1">RmlD-like substrate binding domain-containing protein</fullName>
    </recommendedName>
</protein>
<gene>
    <name evidence="2" type="ORF">A2310_03075</name>
</gene>
<reference evidence="2 3" key="1">
    <citation type="journal article" date="2016" name="Nat. Commun.">
        <title>Thousands of microbial genomes shed light on interconnected biogeochemical processes in an aquifer system.</title>
        <authorList>
            <person name="Anantharaman K."/>
            <person name="Brown C.T."/>
            <person name="Hug L.A."/>
            <person name="Sharon I."/>
            <person name="Castelle C.J."/>
            <person name="Probst A.J."/>
            <person name="Thomas B.C."/>
            <person name="Singh A."/>
            <person name="Wilkins M.J."/>
            <person name="Karaoz U."/>
            <person name="Brodie E.L."/>
            <person name="Williams K.H."/>
            <person name="Hubbard S.S."/>
            <person name="Banfield J.F."/>
        </authorList>
    </citation>
    <scope>NUCLEOTIDE SEQUENCE [LARGE SCALE GENOMIC DNA]</scope>
</reference>
<feature type="domain" description="RmlD-like substrate binding" evidence="1">
    <location>
        <begin position="1"/>
        <end position="280"/>
    </location>
</feature>
<proteinExistence type="predicted"/>
<comment type="caution">
    <text evidence="2">The sequence shown here is derived from an EMBL/GenBank/DDBJ whole genome shotgun (WGS) entry which is preliminary data.</text>
</comment>
<name>A0A1F4ST05_UNCSA</name>
<organism evidence="2 3">
    <name type="scientific">candidate division WOR-1 bacterium RIFOXYB2_FULL_37_13</name>
    <dbReference type="NCBI Taxonomy" id="1802579"/>
    <lineage>
        <taxon>Bacteria</taxon>
        <taxon>Bacillati</taxon>
        <taxon>Saganbacteria</taxon>
    </lineage>
</organism>
<accession>A0A1F4ST05</accession>
<evidence type="ECO:0000259" key="1">
    <source>
        <dbReference type="Pfam" id="PF04321"/>
    </source>
</evidence>
<dbReference type="AlphaFoldDB" id="A0A1F4ST05"/>
<evidence type="ECO:0000313" key="3">
    <source>
        <dbReference type="Proteomes" id="UP000178417"/>
    </source>
</evidence>
<dbReference type="PANTHER" id="PTHR43242:SF1">
    <property type="entry name" value="NAD(P)-BINDING ROSSMANN-FOLD SUPERFAMILY PROTEIN"/>
    <property type="match status" value="1"/>
</dbReference>
<dbReference type="InterPro" id="IPR036291">
    <property type="entry name" value="NAD(P)-bd_dom_sf"/>
</dbReference>
<dbReference type="PANTHER" id="PTHR43242">
    <property type="entry name" value="NAD(P)-BINDING ROSSMANN-FOLD SUPERFAMILY PROTEIN"/>
    <property type="match status" value="1"/>
</dbReference>
<dbReference type="STRING" id="1802579.A2310_03075"/>
<dbReference type="Proteomes" id="UP000178417">
    <property type="component" value="Unassembled WGS sequence"/>
</dbReference>
<dbReference type="Pfam" id="PF04321">
    <property type="entry name" value="RmlD_sub_bind"/>
    <property type="match status" value="1"/>
</dbReference>